<accession>A0AAD4JZG7</accession>
<feature type="region of interest" description="Disordered" evidence="1">
    <location>
        <begin position="1"/>
        <end position="27"/>
    </location>
</feature>
<reference evidence="2" key="1">
    <citation type="journal article" date="2021" name="Mol. Ecol. Resour.">
        <title>Phylogenomic analyses of the genus Drosophila reveals genomic signals of climate adaptation.</title>
        <authorList>
            <person name="Li F."/>
            <person name="Rane R.V."/>
            <person name="Luria V."/>
            <person name="Xiong Z."/>
            <person name="Chen J."/>
            <person name="Li Z."/>
            <person name="Catullo R.A."/>
            <person name="Griffin P.C."/>
            <person name="Schiffer M."/>
            <person name="Pearce S."/>
            <person name="Lee S.F."/>
            <person name="McElroy K."/>
            <person name="Stocker A."/>
            <person name="Shirriffs J."/>
            <person name="Cockerell F."/>
            <person name="Coppin C."/>
            <person name="Sgro C.M."/>
            <person name="Karger A."/>
            <person name="Cain J.W."/>
            <person name="Weber J.A."/>
            <person name="Santpere G."/>
            <person name="Kirschner M.W."/>
            <person name="Hoffmann A.A."/>
            <person name="Oakeshott J.G."/>
            <person name="Zhang G."/>
        </authorList>
    </citation>
    <scope>NUCLEOTIDE SEQUENCE</scope>
    <source>
        <strain evidence="2">BGI-SZ-2011g</strain>
    </source>
</reference>
<dbReference type="InterPro" id="IPR019034">
    <property type="entry name" value="UPF0390"/>
</dbReference>
<dbReference type="Proteomes" id="UP001200034">
    <property type="component" value="Unassembled WGS sequence"/>
</dbReference>
<dbReference type="Pfam" id="PF09495">
    <property type="entry name" value="DUF2462"/>
    <property type="match status" value="1"/>
</dbReference>
<dbReference type="AlphaFoldDB" id="A0AAD4JZG7"/>
<evidence type="ECO:0000313" key="2">
    <source>
        <dbReference type="EMBL" id="KAH8370797.1"/>
    </source>
</evidence>
<evidence type="ECO:0000313" key="3">
    <source>
        <dbReference type="Proteomes" id="UP001200034"/>
    </source>
</evidence>
<sequence length="125" mass="13631">MPQGKFKKAKMPAAIQNKKKQQKQAAFTRRSSKLLEMGNKLCTILFTSLHLLADAPIQAKKGKFNETQKIKAVISKSVNKSVESELRSRAHEGYIQLSKAQEAVAKHHATKAAAAAAASTSKTVE</sequence>
<protein>
    <submittedName>
        <fullName evidence="2">Uncharacterized protein</fullName>
    </submittedName>
</protein>
<organism evidence="2 3">
    <name type="scientific">Drosophila rubida</name>
    <dbReference type="NCBI Taxonomy" id="30044"/>
    <lineage>
        <taxon>Eukaryota</taxon>
        <taxon>Metazoa</taxon>
        <taxon>Ecdysozoa</taxon>
        <taxon>Arthropoda</taxon>
        <taxon>Hexapoda</taxon>
        <taxon>Insecta</taxon>
        <taxon>Pterygota</taxon>
        <taxon>Neoptera</taxon>
        <taxon>Endopterygota</taxon>
        <taxon>Diptera</taxon>
        <taxon>Brachycera</taxon>
        <taxon>Muscomorpha</taxon>
        <taxon>Ephydroidea</taxon>
        <taxon>Drosophilidae</taxon>
        <taxon>Drosophila</taxon>
    </lineage>
</organism>
<evidence type="ECO:0000256" key="1">
    <source>
        <dbReference type="SAM" id="MobiDB-lite"/>
    </source>
</evidence>
<proteinExistence type="predicted"/>
<comment type="caution">
    <text evidence="2">The sequence shown here is derived from an EMBL/GenBank/DDBJ whole genome shotgun (WGS) entry which is preliminary data.</text>
</comment>
<dbReference type="EMBL" id="JAJJHW010002585">
    <property type="protein sequence ID" value="KAH8370797.1"/>
    <property type="molecule type" value="Genomic_DNA"/>
</dbReference>
<name>A0AAD4JZG7_9MUSC</name>
<gene>
    <name evidence="2" type="ORF">KR093_005030</name>
</gene>
<feature type="compositionally biased region" description="Basic residues" evidence="1">
    <location>
        <begin position="1"/>
        <end position="10"/>
    </location>
</feature>
<keyword evidence="3" id="KW-1185">Reference proteome</keyword>